<dbReference type="Proteomes" id="UP000593567">
    <property type="component" value="Unassembled WGS sequence"/>
</dbReference>
<protein>
    <submittedName>
        <fullName evidence="2">ANPEP</fullName>
    </submittedName>
</protein>
<proteinExistence type="predicted"/>
<evidence type="ECO:0000313" key="3">
    <source>
        <dbReference type="Proteomes" id="UP000593567"/>
    </source>
</evidence>
<dbReference type="OrthoDB" id="6157610at2759"/>
<sequence length="108" mass="12446">MRAAVYCYGVKLSGYEGWQFVYKRYKNEKIASEAEKLIESLACTNEPWLLQRFEDKIDALISSIESSFFTYFELNQIMAFVKEKGSALEDSAQAFTIAMERPCKTLDT</sequence>
<dbReference type="EMBL" id="VXIV02002866">
    <property type="protein sequence ID" value="KAF6022318.1"/>
    <property type="molecule type" value="Genomic_DNA"/>
</dbReference>
<feature type="domain" description="ERAP1-like C-terminal" evidence="1">
    <location>
        <begin position="1"/>
        <end position="53"/>
    </location>
</feature>
<accession>A0A7J7JAD2</accession>
<comment type="caution">
    <text evidence="2">The sequence shown here is derived from an EMBL/GenBank/DDBJ whole genome shotgun (WGS) entry which is preliminary data.</text>
</comment>
<name>A0A7J7JAD2_BUGNE</name>
<reference evidence="2" key="1">
    <citation type="submission" date="2020-06" db="EMBL/GenBank/DDBJ databases">
        <title>Draft genome of Bugula neritina, a colonial animal packing powerful symbionts and potential medicines.</title>
        <authorList>
            <person name="Rayko M."/>
        </authorList>
    </citation>
    <scope>NUCLEOTIDE SEQUENCE [LARGE SCALE GENOMIC DNA]</scope>
    <source>
        <strain evidence="2">Kwan_BN1</strain>
    </source>
</reference>
<organism evidence="2 3">
    <name type="scientific">Bugula neritina</name>
    <name type="common">Brown bryozoan</name>
    <name type="synonym">Sertularia neritina</name>
    <dbReference type="NCBI Taxonomy" id="10212"/>
    <lineage>
        <taxon>Eukaryota</taxon>
        <taxon>Metazoa</taxon>
        <taxon>Spiralia</taxon>
        <taxon>Lophotrochozoa</taxon>
        <taxon>Bryozoa</taxon>
        <taxon>Gymnolaemata</taxon>
        <taxon>Cheilostomatida</taxon>
        <taxon>Flustrina</taxon>
        <taxon>Buguloidea</taxon>
        <taxon>Bugulidae</taxon>
        <taxon>Bugula</taxon>
    </lineage>
</organism>
<dbReference type="Gene3D" id="1.25.50.20">
    <property type="match status" value="1"/>
</dbReference>
<evidence type="ECO:0000313" key="2">
    <source>
        <dbReference type="EMBL" id="KAF6022318.1"/>
    </source>
</evidence>
<dbReference type="AlphaFoldDB" id="A0A7J7JAD2"/>
<evidence type="ECO:0000259" key="1">
    <source>
        <dbReference type="Pfam" id="PF11838"/>
    </source>
</evidence>
<dbReference type="InterPro" id="IPR024571">
    <property type="entry name" value="ERAP1-like_C_dom"/>
</dbReference>
<keyword evidence="3" id="KW-1185">Reference proteome</keyword>
<gene>
    <name evidence="2" type="ORF">EB796_019374</name>
</gene>
<dbReference type="Pfam" id="PF11838">
    <property type="entry name" value="ERAP1_C"/>
    <property type="match status" value="1"/>
</dbReference>